<keyword evidence="1" id="KW-1133">Transmembrane helix</keyword>
<evidence type="ECO:0000313" key="2">
    <source>
        <dbReference type="EMBL" id="GFY00975.1"/>
    </source>
</evidence>
<dbReference type="EMBL" id="BMAU01021224">
    <property type="protein sequence ID" value="GFY00975.1"/>
    <property type="molecule type" value="Genomic_DNA"/>
</dbReference>
<dbReference type="InterPro" id="IPR036397">
    <property type="entry name" value="RNaseH_sf"/>
</dbReference>
<name>A0A8X6RXY2_TRICX</name>
<keyword evidence="3" id="KW-1185">Reference proteome</keyword>
<comment type="caution">
    <text evidence="2">The sequence shown here is derived from an EMBL/GenBank/DDBJ whole genome shotgun (WGS) entry which is preliminary data.</text>
</comment>
<dbReference type="Gene3D" id="3.30.420.10">
    <property type="entry name" value="Ribonuclease H-like superfamily/Ribonuclease H"/>
    <property type="match status" value="1"/>
</dbReference>
<protein>
    <submittedName>
        <fullName evidence="2">Uncharacterized protein</fullName>
    </submittedName>
</protein>
<sequence length="198" mass="22445">MVTQRFTQITPPAAPRDQLWQRVEAAWSAVPQEHIQSLFESMPRHVAAVISNNGRYSGYLLWQELHFTDVYKLNHLILGQHVIYKINFVVLSLFFLGVAFTVACSVVPNSFKECAGYQLVEWNYILIAFGRKIQGHLILVVEDTGVVVENIPTTSSNAVQYTAAIQRIRWSFLSVASRGRLEASLLEVASSFDHYCKQ</sequence>
<dbReference type="GO" id="GO:0003676">
    <property type="term" value="F:nucleic acid binding"/>
    <property type="evidence" value="ECO:0007669"/>
    <property type="project" value="InterPro"/>
</dbReference>
<proteinExistence type="predicted"/>
<keyword evidence="1" id="KW-0472">Membrane</keyword>
<evidence type="ECO:0000256" key="1">
    <source>
        <dbReference type="SAM" id="Phobius"/>
    </source>
</evidence>
<organism evidence="2 3">
    <name type="scientific">Trichonephila clavipes</name>
    <name type="common">Golden silk orbweaver</name>
    <name type="synonym">Nephila clavipes</name>
    <dbReference type="NCBI Taxonomy" id="2585209"/>
    <lineage>
        <taxon>Eukaryota</taxon>
        <taxon>Metazoa</taxon>
        <taxon>Ecdysozoa</taxon>
        <taxon>Arthropoda</taxon>
        <taxon>Chelicerata</taxon>
        <taxon>Arachnida</taxon>
        <taxon>Araneae</taxon>
        <taxon>Araneomorphae</taxon>
        <taxon>Entelegynae</taxon>
        <taxon>Araneoidea</taxon>
        <taxon>Nephilidae</taxon>
        <taxon>Trichonephila</taxon>
    </lineage>
</organism>
<accession>A0A8X6RXY2</accession>
<dbReference type="AlphaFoldDB" id="A0A8X6RXY2"/>
<keyword evidence="1" id="KW-0812">Transmembrane</keyword>
<evidence type="ECO:0000313" key="3">
    <source>
        <dbReference type="Proteomes" id="UP000887159"/>
    </source>
</evidence>
<dbReference type="Proteomes" id="UP000887159">
    <property type="component" value="Unassembled WGS sequence"/>
</dbReference>
<feature type="transmembrane region" description="Helical" evidence="1">
    <location>
        <begin position="82"/>
        <end position="103"/>
    </location>
</feature>
<reference evidence="2" key="1">
    <citation type="submission" date="2020-08" db="EMBL/GenBank/DDBJ databases">
        <title>Multicomponent nature underlies the extraordinary mechanical properties of spider dragline silk.</title>
        <authorList>
            <person name="Kono N."/>
            <person name="Nakamura H."/>
            <person name="Mori M."/>
            <person name="Yoshida Y."/>
            <person name="Ohtoshi R."/>
            <person name="Malay A.D."/>
            <person name="Moran D.A.P."/>
            <person name="Tomita M."/>
            <person name="Numata K."/>
            <person name="Arakawa K."/>
        </authorList>
    </citation>
    <scope>NUCLEOTIDE SEQUENCE</scope>
</reference>
<gene>
    <name evidence="2" type="primary">NCL1_11945</name>
    <name evidence="2" type="ORF">TNCV_1363811</name>
</gene>